<accession>A0ABW0SEI6</accession>
<dbReference type="Proteomes" id="UP001596056">
    <property type="component" value="Unassembled WGS sequence"/>
</dbReference>
<comment type="caution">
    <text evidence="3">The sequence shown here is derived from an EMBL/GenBank/DDBJ whole genome shotgun (WGS) entry which is preliminary data.</text>
</comment>
<dbReference type="EMBL" id="JBHSNA010000013">
    <property type="protein sequence ID" value="MFC5567315.1"/>
    <property type="molecule type" value="Genomic_DNA"/>
</dbReference>
<reference evidence="4" key="1">
    <citation type="journal article" date="2019" name="Int. J. Syst. Evol. Microbiol.">
        <title>The Global Catalogue of Microorganisms (GCM) 10K type strain sequencing project: providing services to taxonomists for standard genome sequencing and annotation.</title>
        <authorList>
            <consortium name="The Broad Institute Genomics Platform"/>
            <consortium name="The Broad Institute Genome Sequencing Center for Infectious Disease"/>
            <person name="Wu L."/>
            <person name="Ma J."/>
        </authorList>
    </citation>
    <scope>NUCLEOTIDE SEQUENCE [LARGE SCALE GENOMIC DNA]</scope>
    <source>
        <strain evidence="4">KACC 11588</strain>
    </source>
</reference>
<name>A0ABW0SEI6_9RHOB</name>
<evidence type="ECO:0000256" key="2">
    <source>
        <dbReference type="ARBA" id="ARBA00022649"/>
    </source>
</evidence>
<evidence type="ECO:0000313" key="4">
    <source>
        <dbReference type="Proteomes" id="UP001596056"/>
    </source>
</evidence>
<dbReference type="PANTHER" id="PTHR33755:SF9">
    <property type="entry name" value="TOXIN PARE1"/>
    <property type="match status" value="1"/>
</dbReference>
<dbReference type="PANTHER" id="PTHR33755">
    <property type="entry name" value="TOXIN PARE1-RELATED"/>
    <property type="match status" value="1"/>
</dbReference>
<organism evidence="3 4">
    <name type="scientific">Rubellimicrobium aerolatum</name>
    <dbReference type="NCBI Taxonomy" id="490979"/>
    <lineage>
        <taxon>Bacteria</taxon>
        <taxon>Pseudomonadati</taxon>
        <taxon>Pseudomonadota</taxon>
        <taxon>Alphaproteobacteria</taxon>
        <taxon>Rhodobacterales</taxon>
        <taxon>Roseobacteraceae</taxon>
        <taxon>Rubellimicrobium</taxon>
    </lineage>
</organism>
<dbReference type="RefSeq" id="WP_209839470.1">
    <property type="nucleotide sequence ID" value="NZ_JAGGJP010000005.1"/>
</dbReference>
<sequence length="96" mass="10782">MKLELAKEADSDLLDILRYGRTHWGGARAMTYIGEIRTRMRSLAAGHSSGTQADEIAPGLRRQVAASHVIWFRVEGDRLRVLRVLHGNQDAPHHLT</sequence>
<dbReference type="Gene3D" id="3.30.2310.20">
    <property type="entry name" value="RelE-like"/>
    <property type="match status" value="1"/>
</dbReference>
<evidence type="ECO:0000256" key="1">
    <source>
        <dbReference type="ARBA" id="ARBA00006226"/>
    </source>
</evidence>
<keyword evidence="4" id="KW-1185">Reference proteome</keyword>
<dbReference type="Pfam" id="PF05016">
    <property type="entry name" value="ParE_toxin"/>
    <property type="match status" value="1"/>
</dbReference>
<comment type="similarity">
    <text evidence="1">Belongs to the RelE toxin family.</text>
</comment>
<keyword evidence="2" id="KW-1277">Toxin-antitoxin system</keyword>
<proteinExistence type="inferred from homology"/>
<dbReference type="InterPro" id="IPR035093">
    <property type="entry name" value="RelE/ParE_toxin_dom_sf"/>
</dbReference>
<gene>
    <name evidence="3" type="ORF">ACFPOC_12955</name>
</gene>
<dbReference type="InterPro" id="IPR051803">
    <property type="entry name" value="TA_system_RelE-like_toxin"/>
</dbReference>
<protein>
    <submittedName>
        <fullName evidence="3">Type II toxin-antitoxin system RelE/ParE family toxin</fullName>
    </submittedName>
</protein>
<evidence type="ECO:0000313" key="3">
    <source>
        <dbReference type="EMBL" id="MFC5567315.1"/>
    </source>
</evidence>
<dbReference type="InterPro" id="IPR007712">
    <property type="entry name" value="RelE/ParE_toxin"/>
</dbReference>